<sequence>MIKQIKDLQILKSIDPTSTDVYKLNIFEKYSNRVLKENVSLADFAVVYKQSGIINKNVAENEDAIDNDDNEKRQKPMVIRYRHYKFDQDAHNYYREQILLFHPWRNELDEVENIDCKSVYEKNLQQIEENRKKYVIYAEETIENAIEIVTKVQDNDDEIQEFENDKLTPMQQVDILVQAGKEISKDVNKTRFTCPPRVTGDEMLILLEKLNDRQREIVMYLHFTLL</sequence>
<name>A0A6P7GWU8_DIAVI</name>
<accession>A0A6P7GWU8</accession>
<reference evidence="1" key="1">
    <citation type="submission" date="2025-08" db="UniProtKB">
        <authorList>
            <consortium name="RefSeq"/>
        </authorList>
    </citation>
    <scope>IDENTIFICATION</scope>
    <source>
        <tissue evidence="1">Whole insect</tissue>
    </source>
</reference>
<gene>
    <name evidence="1" type="primary">LOC114347450</name>
</gene>
<dbReference type="InParanoid" id="A0A6P7GWU8"/>
<proteinExistence type="predicted"/>
<protein>
    <submittedName>
        <fullName evidence="1">Uncharacterized protein LOC114347450</fullName>
    </submittedName>
</protein>
<organism evidence="1">
    <name type="scientific">Diabrotica virgifera virgifera</name>
    <name type="common">western corn rootworm</name>
    <dbReference type="NCBI Taxonomy" id="50390"/>
    <lineage>
        <taxon>Eukaryota</taxon>
        <taxon>Metazoa</taxon>
        <taxon>Ecdysozoa</taxon>
        <taxon>Arthropoda</taxon>
        <taxon>Hexapoda</taxon>
        <taxon>Insecta</taxon>
        <taxon>Pterygota</taxon>
        <taxon>Neoptera</taxon>
        <taxon>Endopterygota</taxon>
        <taxon>Coleoptera</taxon>
        <taxon>Polyphaga</taxon>
        <taxon>Cucujiformia</taxon>
        <taxon>Chrysomeloidea</taxon>
        <taxon>Chrysomelidae</taxon>
        <taxon>Galerucinae</taxon>
        <taxon>Diabroticina</taxon>
        <taxon>Diabroticites</taxon>
        <taxon>Diabrotica</taxon>
    </lineage>
</organism>
<dbReference type="AlphaFoldDB" id="A0A6P7GWU8"/>
<evidence type="ECO:0000313" key="1">
    <source>
        <dbReference type="RefSeq" id="XP_028153954.1"/>
    </source>
</evidence>
<dbReference type="RefSeq" id="XP_028153954.1">
    <property type="nucleotide sequence ID" value="XM_028298153.1"/>
</dbReference>